<reference evidence="1 2" key="1">
    <citation type="submission" date="2020-06" db="EMBL/GenBank/DDBJ databases">
        <authorList>
            <person name="Voronona O.L."/>
            <person name="Aksenova E.I."/>
            <person name="Kunda M.S."/>
            <person name="Semenov A.N."/>
            <person name="Ryzhova N."/>
        </authorList>
    </citation>
    <scope>NUCLEOTIDE SEQUENCE [LARGE SCALE GENOMIC DNA]</scope>
    <source>
        <strain evidence="1 2">MPKMM3633</strain>
    </source>
</reference>
<accession>A0A859CRP5</accession>
<protein>
    <submittedName>
        <fullName evidence="1">Uncharacterized protein</fullName>
    </submittedName>
</protein>
<proteinExistence type="predicted"/>
<dbReference type="AlphaFoldDB" id="A0A859CRP5"/>
<evidence type="ECO:0000313" key="1">
    <source>
        <dbReference type="EMBL" id="QKK78784.1"/>
    </source>
</evidence>
<dbReference type="Proteomes" id="UP000509371">
    <property type="component" value="Chromosome"/>
</dbReference>
<gene>
    <name evidence="1" type="ORF">MP3633_0046</name>
</gene>
<name>A0A859CRP5_9GAMM</name>
<evidence type="ECO:0000313" key="2">
    <source>
        <dbReference type="Proteomes" id="UP000509371"/>
    </source>
</evidence>
<dbReference type="EMBL" id="CP054301">
    <property type="protein sequence ID" value="QKK78784.1"/>
    <property type="molecule type" value="Genomic_DNA"/>
</dbReference>
<dbReference type="KEGG" id="mpri:MP3633_0046"/>
<organism evidence="1 2">
    <name type="scientific">Marinomonas primoryensis</name>
    <dbReference type="NCBI Taxonomy" id="178399"/>
    <lineage>
        <taxon>Bacteria</taxon>
        <taxon>Pseudomonadati</taxon>
        <taxon>Pseudomonadota</taxon>
        <taxon>Gammaproteobacteria</taxon>
        <taxon>Oceanospirillales</taxon>
        <taxon>Oceanospirillaceae</taxon>
        <taxon>Marinomonas</taxon>
    </lineage>
</organism>
<sequence>MKKACLSNKINRPKNVLEERDEARHDCASSLRFDRAVTHLP</sequence>